<proteinExistence type="predicted"/>
<name>A0A7J6ITF3_COLFN</name>
<gene>
    <name evidence="1" type="ORF">CGGC5_v012065</name>
</gene>
<accession>A0A7J6ITF3</accession>
<dbReference type="EMBL" id="ANPB02000007">
    <property type="protein sequence ID" value="KAF4479597.1"/>
    <property type="molecule type" value="Genomic_DNA"/>
</dbReference>
<dbReference type="Proteomes" id="UP000011096">
    <property type="component" value="Unassembled WGS sequence"/>
</dbReference>
<evidence type="ECO:0000313" key="2">
    <source>
        <dbReference type="Proteomes" id="UP000011096"/>
    </source>
</evidence>
<dbReference type="GeneID" id="90980193"/>
<keyword evidence="2" id="KW-1185">Reference proteome</keyword>
<dbReference type="InParanoid" id="A0A7J6ITF3"/>
<evidence type="ECO:0000313" key="1">
    <source>
        <dbReference type="EMBL" id="KAF4479597.1"/>
    </source>
</evidence>
<organism evidence="1 2">
    <name type="scientific">Colletotrichum fructicola (strain Nara gc5)</name>
    <name type="common">Anthracnose fungus</name>
    <name type="synonym">Colletotrichum gloeosporioides (strain Nara gc5)</name>
    <dbReference type="NCBI Taxonomy" id="1213859"/>
    <lineage>
        <taxon>Eukaryota</taxon>
        <taxon>Fungi</taxon>
        <taxon>Dikarya</taxon>
        <taxon>Ascomycota</taxon>
        <taxon>Pezizomycotina</taxon>
        <taxon>Sordariomycetes</taxon>
        <taxon>Hypocreomycetidae</taxon>
        <taxon>Glomerellales</taxon>
        <taxon>Glomerellaceae</taxon>
        <taxon>Colletotrichum</taxon>
        <taxon>Colletotrichum gloeosporioides species complex</taxon>
    </lineage>
</organism>
<dbReference type="RefSeq" id="XP_066008012.1">
    <property type="nucleotide sequence ID" value="XM_066152639.1"/>
</dbReference>
<comment type="caution">
    <text evidence="1">The sequence shown here is derived from an EMBL/GenBank/DDBJ whole genome shotgun (WGS) entry which is preliminary data.</text>
</comment>
<sequence>MLWPTSKPPSTLYIDAFQADSPMSHQHQSQRVFRCHKLDIRGWYHAKPHTRDIVRPSRSSYPSKCDLQLLPGLQQTFSTDCSASNHGSSLVRDVNTVFRICSAGLPSPTRRPLHPIRKRATTP</sequence>
<dbReference type="AlphaFoldDB" id="A0A7J6ITF3"/>
<reference evidence="1 2" key="1">
    <citation type="submission" date="2012-08" db="EMBL/GenBank/DDBJ databases">
        <authorList>
            <person name="Gan P.H.P."/>
            <person name="Ikeda K."/>
            <person name="Irieda H."/>
            <person name="Narusaka M."/>
            <person name="O'Connell R.J."/>
            <person name="Narusaka Y."/>
            <person name="Takano Y."/>
            <person name="Kubo Y."/>
            <person name="Shirasu K."/>
        </authorList>
    </citation>
    <scope>NUCLEOTIDE SEQUENCE [LARGE SCALE GENOMIC DNA]</scope>
    <source>
        <strain evidence="1 2">Nara gc5</strain>
    </source>
</reference>
<reference evidence="1 2" key="2">
    <citation type="submission" date="2020-04" db="EMBL/GenBank/DDBJ databases">
        <title>Genome sequencing and assembly of multiple isolates from the Colletotrichum gloeosporioides species complex.</title>
        <authorList>
            <person name="Gan P."/>
            <person name="Shirasu K."/>
        </authorList>
    </citation>
    <scope>NUCLEOTIDE SEQUENCE [LARGE SCALE GENOMIC DNA]</scope>
    <source>
        <strain evidence="1 2">Nara gc5</strain>
    </source>
</reference>
<protein>
    <submittedName>
        <fullName evidence="1">Uncharacterized protein</fullName>
    </submittedName>
</protein>